<dbReference type="CDD" id="cd00086">
    <property type="entry name" value="homeodomain"/>
    <property type="match status" value="1"/>
</dbReference>
<feature type="domain" description="Homeobox" evidence="12">
    <location>
        <begin position="145"/>
        <end position="205"/>
    </location>
</feature>
<proteinExistence type="predicted"/>
<dbReference type="PANTHER" id="PTHR24339:SF67">
    <property type="entry name" value="GNOT1 HOMEODOMAIN PROTEIN-RELATED"/>
    <property type="match status" value="1"/>
</dbReference>
<dbReference type="InterPro" id="IPR001356">
    <property type="entry name" value="HD"/>
</dbReference>
<dbReference type="EMBL" id="LSMT01000166">
    <property type="protein sequence ID" value="PFX24819.1"/>
    <property type="molecule type" value="Genomic_DNA"/>
</dbReference>
<dbReference type="GO" id="GO:0000981">
    <property type="term" value="F:DNA-binding transcription factor activity, RNA polymerase II-specific"/>
    <property type="evidence" value="ECO:0007669"/>
    <property type="project" value="InterPro"/>
</dbReference>
<dbReference type="GO" id="GO:0000978">
    <property type="term" value="F:RNA polymerase II cis-regulatory region sequence-specific DNA binding"/>
    <property type="evidence" value="ECO:0007669"/>
    <property type="project" value="TreeGrafter"/>
</dbReference>
<keyword evidence="4" id="KW-0805">Transcription regulation</keyword>
<feature type="DNA-binding region" description="Homeobox" evidence="9">
    <location>
        <begin position="147"/>
        <end position="206"/>
    </location>
</feature>
<dbReference type="AlphaFoldDB" id="A0A2B4S6W0"/>
<evidence type="ECO:0000256" key="6">
    <source>
        <dbReference type="ARBA" id="ARBA00023155"/>
    </source>
</evidence>
<comment type="caution">
    <text evidence="13">The sequence shown here is derived from an EMBL/GenBank/DDBJ whole genome shotgun (WGS) entry which is preliminary data.</text>
</comment>
<evidence type="ECO:0000256" key="7">
    <source>
        <dbReference type="ARBA" id="ARBA00023163"/>
    </source>
</evidence>
<evidence type="ECO:0000313" key="14">
    <source>
        <dbReference type="Proteomes" id="UP000225706"/>
    </source>
</evidence>
<keyword evidence="6 9" id="KW-0371">Homeobox</keyword>
<dbReference type="Proteomes" id="UP000225706">
    <property type="component" value="Unassembled WGS sequence"/>
</dbReference>
<dbReference type="InterPro" id="IPR017970">
    <property type="entry name" value="Homeobox_CS"/>
</dbReference>
<dbReference type="Gene3D" id="1.10.10.60">
    <property type="entry name" value="Homeodomain-like"/>
    <property type="match status" value="1"/>
</dbReference>
<dbReference type="PROSITE" id="PS50071">
    <property type="entry name" value="HOMEOBOX_2"/>
    <property type="match status" value="1"/>
</dbReference>
<dbReference type="InterPro" id="IPR000047">
    <property type="entry name" value="HTH_motif"/>
</dbReference>
<dbReference type="InterPro" id="IPR050877">
    <property type="entry name" value="EMX-VAX-Noto_Homeobox_TFs"/>
</dbReference>
<dbReference type="GO" id="GO:0005634">
    <property type="term" value="C:nucleus"/>
    <property type="evidence" value="ECO:0007669"/>
    <property type="project" value="UniProtKB-SubCell"/>
</dbReference>
<dbReference type="FunFam" id="1.10.10.60:FF:000450">
    <property type="entry name" value="Homeobox protein notochord"/>
    <property type="match status" value="1"/>
</dbReference>
<dbReference type="PROSITE" id="PS00027">
    <property type="entry name" value="HOMEOBOX_1"/>
    <property type="match status" value="1"/>
</dbReference>
<dbReference type="GO" id="GO:0030182">
    <property type="term" value="P:neuron differentiation"/>
    <property type="evidence" value="ECO:0007669"/>
    <property type="project" value="TreeGrafter"/>
</dbReference>
<gene>
    <name evidence="13" type="primary">not2</name>
    <name evidence="13" type="ORF">AWC38_SpisGene10587</name>
</gene>
<keyword evidence="2" id="KW-0217">Developmental protein</keyword>
<evidence type="ECO:0000256" key="4">
    <source>
        <dbReference type="ARBA" id="ARBA00023015"/>
    </source>
</evidence>
<dbReference type="PANTHER" id="PTHR24339">
    <property type="entry name" value="HOMEOBOX PROTEIN EMX-RELATED"/>
    <property type="match status" value="1"/>
</dbReference>
<protein>
    <submittedName>
        <fullName evidence="13">Homeobox protein not2</fullName>
    </submittedName>
</protein>
<reference evidence="14" key="1">
    <citation type="journal article" date="2017" name="bioRxiv">
        <title>Comparative analysis of the genomes of Stylophora pistillata and Acropora digitifera provides evidence for extensive differences between species of corals.</title>
        <authorList>
            <person name="Voolstra C.R."/>
            <person name="Li Y."/>
            <person name="Liew Y.J."/>
            <person name="Baumgarten S."/>
            <person name="Zoccola D."/>
            <person name="Flot J.-F."/>
            <person name="Tambutte S."/>
            <person name="Allemand D."/>
            <person name="Aranda M."/>
        </authorList>
    </citation>
    <scope>NUCLEOTIDE SEQUENCE [LARGE SCALE GENOMIC DNA]</scope>
</reference>
<feature type="region of interest" description="Disordered" evidence="11">
    <location>
        <begin position="211"/>
        <end position="233"/>
    </location>
</feature>
<keyword evidence="14" id="KW-1185">Reference proteome</keyword>
<accession>A0A2B4S6W0</accession>
<dbReference type="SUPFAM" id="SSF46689">
    <property type="entry name" value="Homeodomain-like"/>
    <property type="match status" value="1"/>
</dbReference>
<evidence type="ECO:0000256" key="10">
    <source>
        <dbReference type="RuleBase" id="RU000682"/>
    </source>
</evidence>
<evidence type="ECO:0000259" key="12">
    <source>
        <dbReference type="PROSITE" id="PS50071"/>
    </source>
</evidence>
<sequence>MQDYRNTITNQFLPIYWPGFQQCTCEICTSRDPNQNNQSSLVEPNNEARRPSFTIESILSRKDGRKPDVKPNLDRFTTVNASLVSSNSTTQFQSERSDFPFGTSYLGSLRRQSYGMEQFSLLVGGNVPTNGNFISHGDEIDWTGEKPKRMRTIFTVEQLERLEREFSRQQYMVGGQRFYLSKELGLTETQVKVWFQNRRIKWRKQLMEQERNKVRQQKESGASGDMKTEDVNT</sequence>
<evidence type="ECO:0000256" key="9">
    <source>
        <dbReference type="PROSITE-ProRule" id="PRU00108"/>
    </source>
</evidence>
<comment type="subcellular location">
    <subcellularLocation>
        <location evidence="1 9 10">Nucleus</location>
    </subcellularLocation>
</comment>
<keyword evidence="5 9" id="KW-0238">DNA-binding</keyword>
<evidence type="ECO:0000256" key="1">
    <source>
        <dbReference type="ARBA" id="ARBA00004123"/>
    </source>
</evidence>
<evidence type="ECO:0000256" key="11">
    <source>
        <dbReference type="SAM" id="MobiDB-lite"/>
    </source>
</evidence>
<keyword evidence="7" id="KW-0804">Transcription</keyword>
<dbReference type="Pfam" id="PF00046">
    <property type="entry name" value="Homeodomain"/>
    <property type="match status" value="1"/>
</dbReference>
<dbReference type="InterPro" id="IPR009057">
    <property type="entry name" value="Homeodomain-like_sf"/>
</dbReference>
<dbReference type="OrthoDB" id="6159439at2759"/>
<name>A0A2B4S6W0_STYPI</name>
<dbReference type="SMART" id="SM00389">
    <property type="entry name" value="HOX"/>
    <property type="match status" value="1"/>
</dbReference>
<evidence type="ECO:0000256" key="3">
    <source>
        <dbReference type="ARBA" id="ARBA00022491"/>
    </source>
</evidence>
<evidence type="ECO:0000256" key="5">
    <source>
        <dbReference type="ARBA" id="ARBA00023125"/>
    </source>
</evidence>
<keyword evidence="8 9" id="KW-0539">Nucleus</keyword>
<evidence type="ECO:0000256" key="2">
    <source>
        <dbReference type="ARBA" id="ARBA00022473"/>
    </source>
</evidence>
<evidence type="ECO:0000313" key="13">
    <source>
        <dbReference type="EMBL" id="PFX24819.1"/>
    </source>
</evidence>
<evidence type="ECO:0000256" key="8">
    <source>
        <dbReference type="ARBA" id="ARBA00023242"/>
    </source>
</evidence>
<organism evidence="13 14">
    <name type="scientific">Stylophora pistillata</name>
    <name type="common">Smooth cauliflower coral</name>
    <dbReference type="NCBI Taxonomy" id="50429"/>
    <lineage>
        <taxon>Eukaryota</taxon>
        <taxon>Metazoa</taxon>
        <taxon>Cnidaria</taxon>
        <taxon>Anthozoa</taxon>
        <taxon>Hexacorallia</taxon>
        <taxon>Scleractinia</taxon>
        <taxon>Astrocoeniina</taxon>
        <taxon>Pocilloporidae</taxon>
        <taxon>Stylophora</taxon>
    </lineage>
</organism>
<dbReference type="PRINTS" id="PR00031">
    <property type="entry name" value="HTHREPRESSR"/>
</dbReference>
<keyword evidence="3" id="KW-0678">Repressor</keyword>